<name>A8PYQ7_MALGO</name>
<evidence type="ECO:0000259" key="4">
    <source>
        <dbReference type="PROSITE" id="PS50800"/>
    </source>
</evidence>
<proteinExistence type="inferred from homology"/>
<dbReference type="Pfam" id="PF02037">
    <property type="entry name" value="SAP"/>
    <property type="match status" value="1"/>
</dbReference>
<evidence type="ECO:0000313" key="5">
    <source>
        <dbReference type="EMBL" id="EDP44309.1"/>
    </source>
</evidence>
<dbReference type="OrthoDB" id="272357at2759"/>
<dbReference type="STRING" id="425265.A8PYQ7"/>
<dbReference type="GO" id="GO:0016973">
    <property type="term" value="P:poly(A)+ mRNA export from nucleus"/>
    <property type="evidence" value="ECO:0007669"/>
    <property type="project" value="TreeGrafter"/>
</dbReference>
<dbReference type="VEuPathDB" id="FungiDB:MGL_1706"/>
<dbReference type="InterPro" id="IPR052240">
    <property type="entry name" value="SAP_domain_ribonucleoprotein"/>
</dbReference>
<feature type="compositionally biased region" description="Basic and acidic residues" evidence="3">
    <location>
        <begin position="161"/>
        <end position="171"/>
    </location>
</feature>
<organism evidence="5 6">
    <name type="scientific">Malassezia globosa (strain ATCC MYA-4612 / CBS 7966)</name>
    <name type="common">Dandruff-associated fungus</name>
    <dbReference type="NCBI Taxonomy" id="425265"/>
    <lineage>
        <taxon>Eukaryota</taxon>
        <taxon>Fungi</taxon>
        <taxon>Dikarya</taxon>
        <taxon>Basidiomycota</taxon>
        <taxon>Ustilaginomycotina</taxon>
        <taxon>Malasseziomycetes</taxon>
        <taxon>Malasseziales</taxon>
        <taxon>Malasseziaceae</taxon>
        <taxon>Malassezia</taxon>
    </lineage>
</organism>
<gene>
    <name evidence="5" type="ORF">MGL_1706</name>
</gene>
<sequence>MEAKLQALKVAELKELLHSAQLPTSGNKPDLVKRLLENPDATQTLQDAAGDDKTAAPQKPAESTGQNITKPLAVPAPASEPSKASSDSTATSSTLPENKTTDTGQPSNAADSTAAQRKEDLLAELEKRKSRAIRFGQPYDDLEKQISRIHKFGIETNEANGVDRLESELNKSKATKSSGPKASVSGKGVKSTPSMDTSVDVREIGLLTAGGGTRA</sequence>
<feature type="region of interest" description="Disordered" evidence="3">
    <location>
        <begin position="17"/>
        <end position="123"/>
    </location>
</feature>
<evidence type="ECO:0000256" key="3">
    <source>
        <dbReference type="SAM" id="MobiDB-lite"/>
    </source>
</evidence>
<dbReference type="Pfam" id="PF18592">
    <property type="entry name" value="Tho1_MOS11_C"/>
    <property type="match status" value="1"/>
</dbReference>
<dbReference type="PROSITE" id="PS50800">
    <property type="entry name" value="SAP"/>
    <property type="match status" value="1"/>
</dbReference>
<dbReference type="GO" id="GO:0005634">
    <property type="term" value="C:nucleus"/>
    <property type="evidence" value="ECO:0007669"/>
    <property type="project" value="TreeGrafter"/>
</dbReference>
<dbReference type="FunCoup" id="A8PYQ7">
    <property type="interactions" value="550"/>
</dbReference>
<keyword evidence="6" id="KW-1185">Reference proteome</keyword>
<protein>
    <recommendedName>
        <fullName evidence="4">SAP domain-containing protein</fullName>
    </recommendedName>
</protein>
<dbReference type="PANTHER" id="PTHR46551:SF1">
    <property type="entry name" value="SAP DOMAIN-CONTAINING RIBONUCLEOPROTEIN"/>
    <property type="match status" value="1"/>
</dbReference>
<feature type="compositionally biased region" description="Polar residues" evidence="3">
    <location>
        <begin position="95"/>
        <end position="115"/>
    </location>
</feature>
<dbReference type="SMART" id="SM00513">
    <property type="entry name" value="SAP"/>
    <property type="match status" value="1"/>
</dbReference>
<dbReference type="EMBL" id="AAYY01000004">
    <property type="protein sequence ID" value="EDP44309.1"/>
    <property type="molecule type" value="Genomic_DNA"/>
</dbReference>
<evidence type="ECO:0000256" key="1">
    <source>
        <dbReference type="ARBA" id="ARBA00022553"/>
    </source>
</evidence>
<feature type="domain" description="SAP" evidence="4">
    <location>
        <begin position="5"/>
        <end position="39"/>
    </location>
</feature>
<dbReference type="SUPFAM" id="SSF68906">
    <property type="entry name" value="SAP domain"/>
    <property type="match status" value="1"/>
</dbReference>
<dbReference type="GeneID" id="5855830"/>
<accession>A8PYQ7</accession>
<keyword evidence="1" id="KW-0597">Phosphoprotein</keyword>
<comment type="caution">
    <text evidence="5">The sequence shown here is derived from an EMBL/GenBank/DDBJ whole genome shotgun (WGS) entry which is preliminary data.</text>
</comment>
<reference evidence="5 6" key="1">
    <citation type="journal article" date="2007" name="Proc. Natl. Acad. Sci. U.S.A.">
        <title>Dandruff-associated Malassezia genomes reveal convergent and divergent virulence traits shared with plant and human fungal pathogens.</title>
        <authorList>
            <person name="Xu J."/>
            <person name="Saunders C.W."/>
            <person name="Hu P."/>
            <person name="Grant R.A."/>
            <person name="Boekhout T."/>
            <person name="Kuramae E.E."/>
            <person name="Kronstad J.W."/>
            <person name="Deangelis Y.M."/>
            <person name="Reeder N.L."/>
            <person name="Johnstone K.R."/>
            <person name="Leland M."/>
            <person name="Fieno A.M."/>
            <person name="Begley W.M."/>
            <person name="Sun Y."/>
            <person name="Lacey M.P."/>
            <person name="Chaudhary T."/>
            <person name="Keough T."/>
            <person name="Chu L."/>
            <person name="Sears R."/>
            <person name="Yuan B."/>
            <person name="Dawson T.L.Jr."/>
        </authorList>
    </citation>
    <scope>NUCLEOTIDE SEQUENCE [LARGE SCALE GENOMIC DNA]</scope>
    <source>
        <strain evidence="6">ATCC MYA-4612 / CBS 7966</strain>
    </source>
</reference>
<comment type="similarity">
    <text evidence="2">Belongs to the SAP domain-containing ribonucleoprotein family.</text>
</comment>
<dbReference type="Gene3D" id="1.10.720.30">
    <property type="entry name" value="SAP domain"/>
    <property type="match status" value="1"/>
</dbReference>
<dbReference type="KEGG" id="mgl:MGL_1706"/>
<evidence type="ECO:0000313" key="6">
    <source>
        <dbReference type="Proteomes" id="UP000008837"/>
    </source>
</evidence>
<dbReference type="Proteomes" id="UP000008837">
    <property type="component" value="Unassembled WGS sequence"/>
</dbReference>
<dbReference type="InParanoid" id="A8PYQ7"/>
<dbReference type="PANTHER" id="PTHR46551">
    <property type="entry name" value="SAP DOMAIN-CONTAINING RIBONUCLEOPROTEIN"/>
    <property type="match status" value="1"/>
</dbReference>
<dbReference type="InterPro" id="IPR040746">
    <property type="entry name" value="THO1_MOS11_C"/>
</dbReference>
<evidence type="ECO:0000256" key="2">
    <source>
        <dbReference type="ARBA" id="ARBA00046328"/>
    </source>
</evidence>
<dbReference type="RefSeq" id="XP_001731523.1">
    <property type="nucleotide sequence ID" value="XM_001731471.1"/>
</dbReference>
<feature type="compositionally biased region" description="Low complexity" evidence="3">
    <location>
        <begin position="73"/>
        <end position="94"/>
    </location>
</feature>
<feature type="region of interest" description="Disordered" evidence="3">
    <location>
        <begin position="158"/>
        <end position="197"/>
    </location>
</feature>
<dbReference type="AlphaFoldDB" id="A8PYQ7"/>
<dbReference type="InterPro" id="IPR003034">
    <property type="entry name" value="SAP_dom"/>
</dbReference>
<dbReference type="OMA" id="EMTQSES"/>
<dbReference type="InterPro" id="IPR036361">
    <property type="entry name" value="SAP_dom_sf"/>
</dbReference>